<dbReference type="InterPro" id="IPR028939">
    <property type="entry name" value="P5C_Rdtase_cat_N"/>
</dbReference>
<dbReference type="GO" id="GO:0004735">
    <property type="term" value="F:pyrroline-5-carboxylate reductase activity"/>
    <property type="evidence" value="ECO:0007669"/>
    <property type="project" value="TreeGrafter"/>
</dbReference>
<evidence type="ECO:0000256" key="1">
    <source>
        <dbReference type="ARBA" id="ARBA00005525"/>
    </source>
</evidence>
<feature type="domain" description="Pyrroline-5-carboxylate reductase catalytic N-terminal" evidence="2">
    <location>
        <begin position="2"/>
        <end position="93"/>
    </location>
</feature>
<dbReference type="Proteomes" id="UP000782610">
    <property type="component" value="Unassembled WGS sequence"/>
</dbReference>
<dbReference type="AlphaFoldDB" id="A0A933P0Z7"/>
<dbReference type="SUPFAM" id="SSF51735">
    <property type="entry name" value="NAD(P)-binding Rossmann-fold domains"/>
    <property type="match status" value="1"/>
</dbReference>
<gene>
    <name evidence="3" type="ORF">HY834_20670</name>
</gene>
<proteinExistence type="inferred from homology"/>
<dbReference type="PANTHER" id="PTHR11645:SF13">
    <property type="entry name" value="PYRROLINE-5-CARBOXYLATE REDUCTASE CATALYTIC N-TERMINAL DOMAIN-CONTAINING PROTEIN"/>
    <property type="match status" value="1"/>
</dbReference>
<dbReference type="EMBL" id="JACRAF010000069">
    <property type="protein sequence ID" value="MBI4924157.1"/>
    <property type="molecule type" value="Genomic_DNA"/>
</dbReference>
<comment type="caution">
    <text evidence="3">The sequence shown here is derived from an EMBL/GenBank/DDBJ whole genome shotgun (WGS) entry which is preliminary data.</text>
</comment>
<evidence type="ECO:0000313" key="4">
    <source>
        <dbReference type="Proteomes" id="UP000782610"/>
    </source>
</evidence>
<accession>A0A933P0Z7</accession>
<comment type="similarity">
    <text evidence="1">Belongs to the pyrroline-5-carboxylate reductase family.</text>
</comment>
<reference evidence="3" key="1">
    <citation type="submission" date="2020-07" db="EMBL/GenBank/DDBJ databases">
        <title>Huge and variable diversity of episymbiotic CPR bacteria and DPANN archaea in groundwater ecosystems.</title>
        <authorList>
            <person name="He C.Y."/>
            <person name="Keren R."/>
            <person name="Whittaker M."/>
            <person name="Farag I.F."/>
            <person name="Doudna J."/>
            <person name="Cate J.H.D."/>
            <person name="Banfield J.F."/>
        </authorList>
    </citation>
    <scope>NUCLEOTIDE SEQUENCE</scope>
    <source>
        <strain evidence="3">NC_groundwater_1586_Pr3_B-0.1um_66_15</strain>
    </source>
</reference>
<dbReference type="Gene3D" id="3.40.50.720">
    <property type="entry name" value="NAD(P)-binding Rossmann-like Domain"/>
    <property type="match status" value="1"/>
</dbReference>
<dbReference type="PANTHER" id="PTHR11645">
    <property type="entry name" value="PYRROLINE-5-CARBOXYLATE REDUCTASE"/>
    <property type="match status" value="1"/>
</dbReference>
<name>A0A933P0Z7_9HYPH</name>
<dbReference type="GO" id="GO:0055129">
    <property type="term" value="P:L-proline biosynthetic process"/>
    <property type="evidence" value="ECO:0007669"/>
    <property type="project" value="TreeGrafter"/>
</dbReference>
<evidence type="ECO:0000313" key="3">
    <source>
        <dbReference type="EMBL" id="MBI4924157.1"/>
    </source>
</evidence>
<evidence type="ECO:0000259" key="2">
    <source>
        <dbReference type="Pfam" id="PF03807"/>
    </source>
</evidence>
<sequence length="254" mass="26889">MQIGFIGTGTISAAVIEGLQSLPEAPDIVVSPRSEATSLALAARFAKVRRATSNAEVAKADIVFLGMRPMHLEEAIAGIGFGEGQIVVSMVAGFALSDIQGHWPKARACRFIPLPGVARGIGPMATYPAIPEIVKLFSPLGDLFVVADETKLNFGGLNAFMSAYYELQRALIDVGTSAGVSETDARGFVVSMLGMLAVTAQHTPAASFDRLVEEHQTKGGLNERVRTNLLATGWFDVPAAVLRETTTLNYGKLG</sequence>
<protein>
    <submittedName>
        <fullName evidence="3">NAD(P)-binding domain-containing protein</fullName>
    </submittedName>
</protein>
<dbReference type="InterPro" id="IPR036291">
    <property type="entry name" value="NAD(P)-bd_dom_sf"/>
</dbReference>
<organism evidence="3 4">
    <name type="scientific">Devosia nanyangense</name>
    <dbReference type="NCBI Taxonomy" id="1228055"/>
    <lineage>
        <taxon>Bacteria</taxon>
        <taxon>Pseudomonadati</taxon>
        <taxon>Pseudomonadota</taxon>
        <taxon>Alphaproteobacteria</taxon>
        <taxon>Hyphomicrobiales</taxon>
        <taxon>Devosiaceae</taxon>
        <taxon>Devosia</taxon>
    </lineage>
</organism>
<dbReference type="Pfam" id="PF03807">
    <property type="entry name" value="F420_oxidored"/>
    <property type="match status" value="1"/>
</dbReference>